<dbReference type="RefSeq" id="XP_014674455.1">
    <property type="nucleotide sequence ID" value="XM_014818969.1"/>
</dbReference>
<evidence type="ECO:0000313" key="6">
    <source>
        <dbReference type="Proteomes" id="UP000695022"/>
    </source>
</evidence>
<name>A0ABM1EQI4_PRICU</name>
<dbReference type="SUPFAM" id="SSF100895">
    <property type="entry name" value="Kazal-type serine protease inhibitors"/>
    <property type="match status" value="2"/>
</dbReference>
<dbReference type="CDD" id="cd00104">
    <property type="entry name" value="KAZAL_FS"/>
    <property type="match status" value="2"/>
</dbReference>
<keyword evidence="7" id="KW-0646">Protease inhibitor</keyword>
<dbReference type="InterPro" id="IPR036058">
    <property type="entry name" value="Kazal_dom_sf"/>
</dbReference>
<proteinExistence type="predicted"/>
<dbReference type="PROSITE" id="PS00282">
    <property type="entry name" value="KAZAL_1"/>
    <property type="match status" value="1"/>
</dbReference>
<protein>
    <submittedName>
        <fullName evidence="7">Serine protease inhibitor dipetalogastin-like</fullName>
    </submittedName>
</protein>
<dbReference type="PANTHER" id="PTHR21179:SF0">
    <property type="entry name" value="SERINE PROTEASE INHIBITOR KAZAL-TYPE 4"/>
    <property type="match status" value="1"/>
</dbReference>
<dbReference type="GeneID" id="106814631"/>
<feature type="chain" id="PRO_5045978803" evidence="4">
    <location>
        <begin position="29"/>
        <end position="191"/>
    </location>
</feature>
<keyword evidence="3" id="KW-1015">Disulfide bond</keyword>
<evidence type="ECO:0000256" key="3">
    <source>
        <dbReference type="ARBA" id="ARBA00023157"/>
    </source>
</evidence>
<feature type="domain" description="Kazal-like" evidence="5">
    <location>
        <begin position="109"/>
        <end position="160"/>
    </location>
</feature>
<keyword evidence="4" id="KW-0732">Signal</keyword>
<accession>A0ABM1EQI4</accession>
<evidence type="ECO:0000256" key="1">
    <source>
        <dbReference type="ARBA" id="ARBA00004613"/>
    </source>
</evidence>
<gene>
    <name evidence="7" type="primary">LOC106814631</name>
</gene>
<dbReference type="InterPro" id="IPR002350">
    <property type="entry name" value="Kazal_dom"/>
</dbReference>
<feature type="domain" description="Kazal-like" evidence="5">
    <location>
        <begin position="31"/>
        <end position="80"/>
    </location>
</feature>
<dbReference type="Proteomes" id="UP000695022">
    <property type="component" value="Unplaced"/>
</dbReference>
<feature type="signal peptide" evidence="4">
    <location>
        <begin position="1"/>
        <end position="28"/>
    </location>
</feature>
<dbReference type="PROSITE" id="PS51465">
    <property type="entry name" value="KAZAL_2"/>
    <property type="match status" value="2"/>
</dbReference>
<evidence type="ECO:0000256" key="2">
    <source>
        <dbReference type="ARBA" id="ARBA00022525"/>
    </source>
</evidence>
<evidence type="ECO:0000259" key="5">
    <source>
        <dbReference type="PROSITE" id="PS51465"/>
    </source>
</evidence>
<dbReference type="PANTHER" id="PTHR21179">
    <property type="entry name" value="SERINE-TYPE ENDOPEPTIDASE INHIBITOR"/>
    <property type="match status" value="1"/>
</dbReference>
<dbReference type="GO" id="GO:0004867">
    <property type="term" value="F:serine-type endopeptidase inhibitor activity"/>
    <property type="evidence" value="ECO:0007669"/>
    <property type="project" value="UniProtKB-KW"/>
</dbReference>
<feature type="non-terminal residue" evidence="7">
    <location>
        <position position="191"/>
    </location>
</feature>
<dbReference type="Pfam" id="PF07648">
    <property type="entry name" value="Kazal_2"/>
    <property type="match status" value="1"/>
</dbReference>
<comment type="subcellular location">
    <subcellularLocation>
        <location evidence="1">Secreted</location>
    </subcellularLocation>
</comment>
<dbReference type="SMART" id="SM00280">
    <property type="entry name" value="KAZAL"/>
    <property type="match status" value="2"/>
</dbReference>
<dbReference type="InterPro" id="IPR039932">
    <property type="entry name" value="Spink4-like"/>
</dbReference>
<evidence type="ECO:0000313" key="7">
    <source>
        <dbReference type="RefSeq" id="XP_014674455.1"/>
    </source>
</evidence>
<evidence type="ECO:0000256" key="4">
    <source>
        <dbReference type="SAM" id="SignalP"/>
    </source>
</evidence>
<reference evidence="7" key="1">
    <citation type="submission" date="2025-08" db="UniProtKB">
        <authorList>
            <consortium name="RefSeq"/>
        </authorList>
    </citation>
    <scope>IDENTIFICATION</scope>
</reference>
<dbReference type="Gene3D" id="3.30.60.30">
    <property type="match status" value="2"/>
</dbReference>
<organism evidence="6 7">
    <name type="scientific">Priapulus caudatus</name>
    <name type="common">Priapulid worm</name>
    <dbReference type="NCBI Taxonomy" id="37621"/>
    <lineage>
        <taxon>Eukaryota</taxon>
        <taxon>Metazoa</taxon>
        <taxon>Ecdysozoa</taxon>
        <taxon>Scalidophora</taxon>
        <taxon>Priapulida</taxon>
        <taxon>Priapulimorpha</taxon>
        <taxon>Priapulimorphida</taxon>
        <taxon>Priapulidae</taxon>
        <taxon>Priapulus</taxon>
    </lineage>
</organism>
<keyword evidence="7" id="KW-0722">Serine protease inhibitor</keyword>
<keyword evidence="2" id="KW-0964">Secreted</keyword>
<dbReference type="Pfam" id="PF00050">
    <property type="entry name" value="Kazal_1"/>
    <property type="match status" value="1"/>
</dbReference>
<keyword evidence="6" id="KW-1185">Reference proteome</keyword>
<sequence>MYATRGLHLAIHGYRLLACLILVSTSFGQQLGDVTGCICLEPYNQICGSDGITYANQCHLNCIALLTPGLQKAKNGPCQQDDTNTNFAVPDDPVLDSFSLDSLEPQQVLGSSAACDVACVGVPDEPVCGNNHKTYRNKCDLQCAATMNSETPEIFDTLLRSALTVLRTDATLLTNTSPRADLRPGYPGACR</sequence>